<accession>A0A2U8WRH5</accession>
<evidence type="ECO:0000313" key="2">
    <source>
        <dbReference type="EMBL" id="AWN48108.1"/>
    </source>
</evidence>
<dbReference type="AlphaFoldDB" id="A0A2U8WRH5"/>
<feature type="region of interest" description="Disordered" evidence="1">
    <location>
        <begin position="1"/>
        <end position="65"/>
    </location>
</feature>
<dbReference type="RefSeq" id="WP_109960421.1">
    <property type="nucleotide sequence ID" value="NZ_CP029553.1"/>
</dbReference>
<dbReference type="EMBL" id="CP029553">
    <property type="protein sequence ID" value="AWN48108.1"/>
    <property type="molecule type" value="Genomic_DNA"/>
</dbReference>
<keyword evidence="3" id="KW-1185">Reference proteome</keyword>
<evidence type="ECO:0000256" key="1">
    <source>
        <dbReference type="SAM" id="MobiDB-lite"/>
    </source>
</evidence>
<name>A0A2U8WRH5_9HYPH</name>
<reference evidence="2 3" key="1">
    <citation type="submission" date="2018-05" db="EMBL/GenBank/DDBJ databases">
        <title>Complete Genome Sequence of Methylobacterium sp. 17Sr1-28.</title>
        <authorList>
            <person name="Srinivasan S."/>
        </authorList>
    </citation>
    <scope>NUCLEOTIDE SEQUENCE [LARGE SCALE GENOMIC DNA]</scope>
    <source>
        <strain evidence="2 3">17Sr1-28</strain>
    </source>
</reference>
<proteinExistence type="predicted"/>
<gene>
    <name evidence="2" type="ORF">DK419_18680</name>
</gene>
<sequence length="65" mass="6900">MTAARRRTFSAGKPLAGKPLAGKPSPGKASSDPIGSKATTVGRRSIVRSRRAERWRGGTRGYFLG</sequence>
<dbReference type="Proteomes" id="UP000245444">
    <property type="component" value="Chromosome"/>
</dbReference>
<organism evidence="2 3">
    <name type="scientific">Methylobacterium terrae</name>
    <dbReference type="NCBI Taxonomy" id="2202827"/>
    <lineage>
        <taxon>Bacteria</taxon>
        <taxon>Pseudomonadati</taxon>
        <taxon>Pseudomonadota</taxon>
        <taxon>Alphaproteobacteria</taxon>
        <taxon>Hyphomicrobiales</taxon>
        <taxon>Methylobacteriaceae</taxon>
        <taxon>Methylobacterium</taxon>
    </lineage>
</organism>
<protein>
    <submittedName>
        <fullName evidence="2">Uncharacterized protein</fullName>
    </submittedName>
</protein>
<dbReference type="KEGG" id="mtea:DK419_18680"/>
<evidence type="ECO:0000313" key="3">
    <source>
        <dbReference type="Proteomes" id="UP000245444"/>
    </source>
</evidence>